<name>A0A0F7KGK5_9PROT</name>
<reference evidence="2 4" key="2">
    <citation type="journal article" date="2016" name="Genome Announc.">
        <title>Genome Sequence of Nitrosomonas communis Strain Nm2, a Mesophilic Ammonia-Oxidizing Bacterium Isolated from Mediterranean Soil.</title>
        <authorList>
            <person name="Kozlowski J.A."/>
            <person name="Kits K.D."/>
            <person name="Stein L.Y."/>
        </authorList>
    </citation>
    <scope>NUCLEOTIDE SEQUENCE [LARGE SCALE GENOMIC DNA]</scope>
    <source>
        <strain evidence="2 4">Nm2</strain>
    </source>
</reference>
<organism evidence="2 4">
    <name type="scientific">Nitrosomonas communis</name>
    <dbReference type="NCBI Taxonomy" id="44574"/>
    <lineage>
        <taxon>Bacteria</taxon>
        <taxon>Pseudomonadati</taxon>
        <taxon>Pseudomonadota</taxon>
        <taxon>Betaproteobacteria</taxon>
        <taxon>Nitrosomonadales</taxon>
        <taxon>Nitrosomonadaceae</taxon>
        <taxon>Nitrosomonas</taxon>
    </lineage>
</organism>
<protein>
    <submittedName>
        <fullName evidence="2">Uncharacterized protein</fullName>
    </submittedName>
</protein>
<gene>
    <name evidence="2" type="ORF">AAW31_08980</name>
    <name evidence="3" type="ORF">BCL69_102717</name>
</gene>
<feature type="signal peptide" evidence="1">
    <location>
        <begin position="1"/>
        <end position="21"/>
    </location>
</feature>
<dbReference type="OrthoDB" id="5406074at2"/>
<keyword evidence="1" id="KW-0732">Signal</keyword>
<dbReference type="EMBL" id="VNHT01000027">
    <property type="protein sequence ID" value="TYP87048.1"/>
    <property type="molecule type" value="Genomic_DNA"/>
</dbReference>
<keyword evidence="4" id="KW-1185">Reference proteome</keyword>
<dbReference type="EMBL" id="CP011451">
    <property type="protein sequence ID" value="AKH37919.1"/>
    <property type="molecule type" value="Genomic_DNA"/>
</dbReference>
<proteinExistence type="predicted"/>
<evidence type="ECO:0000313" key="2">
    <source>
        <dbReference type="EMBL" id="AKH37919.1"/>
    </source>
</evidence>
<evidence type="ECO:0000256" key="1">
    <source>
        <dbReference type="SAM" id="SignalP"/>
    </source>
</evidence>
<dbReference type="Proteomes" id="UP000034156">
    <property type="component" value="Chromosome"/>
</dbReference>
<feature type="chain" id="PRO_5035990353" evidence="1">
    <location>
        <begin position="22"/>
        <end position="511"/>
    </location>
</feature>
<sequence>MKFHTFCFVFTAMLVSAPALSGSNNYSNSGNQLPTSLEQKVKSFRADLEARGYQVAQGNWHLFTIEDCKFPLETIGICMGNNPAAPYVILTLPLWPDEFVDDTMKDLLGPTQGDTWWTYRLDEREALVVLAQLPPPGRYFSLETYVFTREGEINTNDEIYQSVQADPFMQSILFKKSPNPSRLLTFASVGDNNNNVVIEQQSGAAFDQQRFFIITPDKVMKRKLTQALLRAGLPDRNQVFTEPVSPDLARLGLGAGADDLMIIVRYTHPEDEVAGDQWRQQLPLAVFRVRDPDTARATEPFPFPVRDERTAQSELEQEGDAKDLVAAVKQLWGQPNAKVGGFKSLLLKVDLLGEHCLPRSMNCLGDNSDADYQISPTARIDSGEVLAVVGTLGTATGNATYVSLSPNWIPPLEGVLDVLDVDLEGSASAFAGMVNHTEKLYVHYFRRDCTDLPNCHEITRDMIPQDGELKLIQRNYVVPGSTRGPAPTLLVNPSLIILDRASRPKSHADKK</sequence>
<evidence type="ECO:0000313" key="3">
    <source>
        <dbReference type="EMBL" id="TYP87048.1"/>
    </source>
</evidence>
<reference evidence="3 5" key="3">
    <citation type="submission" date="2019-07" db="EMBL/GenBank/DDBJ databases">
        <title>Active sludge and wastewater microbial communities from Klosterneuburg, Austria.</title>
        <authorList>
            <person name="Wagner M."/>
        </authorList>
    </citation>
    <scope>NUCLEOTIDE SEQUENCE [LARGE SCALE GENOMIC DNA]</scope>
    <source>
        <strain evidence="3 5">Nm2</strain>
    </source>
</reference>
<dbReference type="KEGG" id="nco:AAW31_08980"/>
<accession>A0A0F7KGK5</accession>
<dbReference type="PATRIC" id="fig|44574.3.peg.2195"/>
<evidence type="ECO:0000313" key="5">
    <source>
        <dbReference type="Proteomes" id="UP000324176"/>
    </source>
</evidence>
<dbReference type="RefSeq" id="WP_046849988.1">
    <property type="nucleotide sequence ID" value="NZ_CP011451.1"/>
</dbReference>
<evidence type="ECO:0000313" key="4">
    <source>
        <dbReference type="Proteomes" id="UP000034156"/>
    </source>
</evidence>
<reference evidence="4" key="1">
    <citation type="submission" date="2015-05" db="EMBL/GenBank/DDBJ databases">
        <title>Draft genome of Nitrosomonas communis strain Nm2.</title>
        <authorList>
            <person name="Kozlowski J.A."/>
            <person name="Kits K.D."/>
            <person name="Stein L.Y."/>
        </authorList>
    </citation>
    <scope>NUCLEOTIDE SEQUENCE [LARGE SCALE GENOMIC DNA]</scope>
    <source>
        <strain evidence="4">Nm2</strain>
    </source>
</reference>
<dbReference type="Proteomes" id="UP000324176">
    <property type="component" value="Unassembled WGS sequence"/>
</dbReference>
<dbReference type="AlphaFoldDB" id="A0A0F7KGK5"/>